<dbReference type="InterPro" id="IPR058922">
    <property type="entry name" value="WHD_DRP"/>
</dbReference>
<evidence type="ECO:0000256" key="1">
    <source>
        <dbReference type="ARBA" id="ARBA00022614"/>
    </source>
</evidence>
<dbReference type="Pfam" id="PF18052">
    <property type="entry name" value="Rx_N"/>
    <property type="match status" value="1"/>
</dbReference>
<dbReference type="Pfam" id="PF00931">
    <property type="entry name" value="NB-ARC"/>
    <property type="match status" value="1"/>
</dbReference>
<proteinExistence type="predicted"/>
<dbReference type="GO" id="GO:0051707">
    <property type="term" value="P:response to other organism"/>
    <property type="evidence" value="ECO:0007669"/>
    <property type="project" value="UniProtKB-ARBA"/>
</dbReference>
<keyword evidence="3" id="KW-0547">Nucleotide-binding</keyword>
<feature type="domain" description="R13L1/DRL21-like LRR repeat region" evidence="9">
    <location>
        <begin position="702"/>
        <end position="825"/>
    </location>
</feature>
<gene>
    <name evidence="10" type="ORF">SO802_010643</name>
</gene>
<keyword evidence="1" id="KW-0433">Leucine-rich repeat</keyword>
<dbReference type="InterPro" id="IPR002182">
    <property type="entry name" value="NB-ARC"/>
</dbReference>
<dbReference type="InterPro" id="IPR041118">
    <property type="entry name" value="Rx_N"/>
</dbReference>
<dbReference type="CDD" id="cd14798">
    <property type="entry name" value="RX-CC_like"/>
    <property type="match status" value="1"/>
</dbReference>
<sequence>MAESLVSSLLEQFASITVQEAEQEIRLVIGVDKEVQKLKGNLRTIQAVLDDAEKRQLKEEAVKLWLKGLKDVSYEMDDVLDEWNTAIIKSEIEKQEKAESSPILKRKVCSFIPSSLCCFRQFKKLGLRHDIAHKIKELSGNLDELHEESAEFGFGIYLNRDTEVVARPTTTSLIDVSDIVGRDKDRDDLIRKLLVLGEGSEREKNPYVISLVGMGGIGKTALAQLAYNDDKVKDHFDISMWVCVSELFDCCKVAQAIIQEVEYTSPNITEFGTLMQKVKSLIEGKKFFLILDDVWTEESKEWEPIKFALKCGAQGSKILVTTRNEKVAKMVVSASITNLGKLYEEHCWLTINKIAFDGMDENQREQLEDLGRELANKCKGLPLAAKTLGSLMRDKRSRQQWKNILDNNLWEFEDVQKGLLASLLLSYYELPSAIKRCFLYCAVFPKDYVFSRNDLVYLWMAQGYLDLEQNIEMEIIGEEYFEKLAMCSFFQDFEKGDNDDDKIITCKMHDMVHDFTQLMSTNECFTICVDKELVIDWKSARHLTLELYIETQFPVSIYNAKNLRTLFLRYSRIVLFPLDLFQHLTCLQSLSLEFNSFEKLPNEVEKLKHLRLLNLSRCFNITELPEMMCNLCNLQTLNISSCNQIKKLPQGMGKLIKLRHLLINNCYKLIEPFPKGIGRLSSLRTLEKFIIGGINNIGECKLGELKNLVHLKGSLVIEGLENVTNVQEAENAQLKNKIHLRELSLWFGRPYENRRGENDELVLNAFEPHPELESLWIYGYGGTGYPNWVMSLTILKKLELQSWTKVELLPPLGNQCFLESLVIEGAKSMKKVGIEFLGIESNRKKDEEKGSTSTSFPNLDSLIFEDMKEWEEWDGMGWEKVAFQNQF</sequence>
<dbReference type="Pfam" id="PF23559">
    <property type="entry name" value="WHD_DRP"/>
    <property type="match status" value="1"/>
</dbReference>
<keyword evidence="4" id="KW-0611">Plant defense</keyword>
<dbReference type="PANTHER" id="PTHR36766:SF45">
    <property type="entry name" value="NB-ARC DOMAIN-CONTAINING PROTEIN"/>
    <property type="match status" value="1"/>
</dbReference>
<keyword evidence="2" id="KW-0677">Repeat</keyword>
<dbReference type="SUPFAM" id="SSF52540">
    <property type="entry name" value="P-loop containing nucleoside triphosphate hydrolases"/>
    <property type="match status" value="1"/>
</dbReference>
<keyword evidence="5" id="KW-0067">ATP-binding</keyword>
<dbReference type="Pfam" id="PF25019">
    <property type="entry name" value="LRR_R13L1-DRL21"/>
    <property type="match status" value="1"/>
</dbReference>
<dbReference type="Gene3D" id="1.10.8.430">
    <property type="entry name" value="Helical domain of apoptotic protease-activating factors"/>
    <property type="match status" value="1"/>
</dbReference>
<dbReference type="GO" id="GO:0043531">
    <property type="term" value="F:ADP binding"/>
    <property type="evidence" value="ECO:0007669"/>
    <property type="project" value="InterPro"/>
</dbReference>
<dbReference type="AlphaFoldDB" id="A0AAW2DKC8"/>
<accession>A0AAW2DKC8</accession>
<evidence type="ECO:0000313" key="11">
    <source>
        <dbReference type="Proteomes" id="UP001459277"/>
    </source>
</evidence>
<dbReference type="GO" id="GO:0006952">
    <property type="term" value="P:defense response"/>
    <property type="evidence" value="ECO:0007669"/>
    <property type="project" value="UniProtKB-KW"/>
</dbReference>
<evidence type="ECO:0000256" key="5">
    <source>
        <dbReference type="ARBA" id="ARBA00022840"/>
    </source>
</evidence>
<dbReference type="InterPro" id="IPR036388">
    <property type="entry name" value="WH-like_DNA-bd_sf"/>
</dbReference>
<dbReference type="InterPro" id="IPR056789">
    <property type="entry name" value="LRR_R13L1-DRL21"/>
</dbReference>
<reference evidence="10 11" key="1">
    <citation type="submission" date="2024-01" db="EMBL/GenBank/DDBJ databases">
        <title>A telomere-to-telomere, gap-free genome of sweet tea (Lithocarpus litseifolius).</title>
        <authorList>
            <person name="Zhou J."/>
        </authorList>
    </citation>
    <scope>NUCLEOTIDE SEQUENCE [LARGE SCALE GENOMIC DNA]</scope>
    <source>
        <strain evidence="10">Zhou-2022a</strain>
        <tissue evidence="10">Leaf</tissue>
    </source>
</reference>
<dbReference type="InterPro" id="IPR042197">
    <property type="entry name" value="Apaf_helical"/>
</dbReference>
<evidence type="ECO:0000256" key="2">
    <source>
        <dbReference type="ARBA" id="ARBA00022737"/>
    </source>
</evidence>
<evidence type="ECO:0000313" key="10">
    <source>
        <dbReference type="EMBL" id="KAL0009141.1"/>
    </source>
</evidence>
<dbReference type="PANTHER" id="PTHR36766">
    <property type="entry name" value="PLANT BROAD-SPECTRUM MILDEW RESISTANCE PROTEIN RPW8"/>
    <property type="match status" value="1"/>
</dbReference>
<dbReference type="FunFam" id="1.10.10.10:FF:000322">
    <property type="entry name" value="Probable disease resistance protein At1g63360"/>
    <property type="match status" value="1"/>
</dbReference>
<dbReference type="Gene3D" id="1.20.5.4130">
    <property type="match status" value="1"/>
</dbReference>
<evidence type="ECO:0000259" key="6">
    <source>
        <dbReference type="Pfam" id="PF00931"/>
    </source>
</evidence>
<comment type="caution">
    <text evidence="10">The sequence shown here is derived from an EMBL/GenBank/DDBJ whole genome shotgun (WGS) entry which is preliminary data.</text>
</comment>
<evidence type="ECO:0000259" key="8">
    <source>
        <dbReference type="Pfam" id="PF23559"/>
    </source>
</evidence>
<evidence type="ECO:0000256" key="3">
    <source>
        <dbReference type="ARBA" id="ARBA00022741"/>
    </source>
</evidence>
<feature type="domain" description="NB-ARC" evidence="6">
    <location>
        <begin position="202"/>
        <end position="358"/>
    </location>
</feature>
<evidence type="ECO:0000259" key="9">
    <source>
        <dbReference type="Pfam" id="PF25019"/>
    </source>
</evidence>
<dbReference type="SUPFAM" id="SSF52058">
    <property type="entry name" value="L domain-like"/>
    <property type="match status" value="1"/>
</dbReference>
<dbReference type="InterPro" id="IPR038005">
    <property type="entry name" value="RX-like_CC"/>
</dbReference>
<dbReference type="InterPro" id="IPR032675">
    <property type="entry name" value="LRR_dom_sf"/>
</dbReference>
<dbReference type="Gene3D" id="3.80.10.10">
    <property type="entry name" value="Ribonuclease Inhibitor"/>
    <property type="match status" value="1"/>
</dbReference>
<dbReference type="EMBL" id="JAZDWU010000003">
    <property type="protein sequence ID" value="KAL0009141.1"/>
    <property type="molecule type" value="Genomic_DNA"/>
</dbReference>
<dbReference type="InterPro" id="IPR003591">
    <property type="entry name" value="Leu-rich_rpt_typical-subtyp"/>
</dbReference>
<evidence type="ECO:0000256" key="4">
    <source>
        <dbReference type="ARBA" id="ARBA00022821"/>
    </source>
</evidence>
<protein>
    <submittedName>
        <fullName evidence="10">Uncharacterized protein</fullName>
    </submittedName>
</protein>
<dbReference type="Gene3D" id="1.10.10.10">
    <property type="entry name" value="Winged helix-like DNA-binding domain superfamily/Winged helix DNA-binding domain"/>
    <property type="match status" value="1"/>
</dbReference>
<organism evidence="10 11">
    <name type="scientific">Lithocarpus litseifolius</name>
    <dbReference type="NCBI Taxonomy" id="425828"/>
    <lineage>
        <taxon>Eukaryota</taxon>
        <taxon>Viridiplantae</taxon>
        <taxon>Streptophyta</taxon>
        <taxon>Embryophyta</taxon>
        <taxon>Tracheophyta</taxon>
        <taxon>Spermatophyta</taxon>
        <taxon>Magnoliopsida</taxon>
        <taxon>eudicotyledons</taxon>
        <taxon>Gunneridae</taxon>
        <taxon>Pentapetalae</taxon>
        <taxon>rosids</taxon>
        <taxon>fabids</taxon>
        <taxon>Fagales</taxon>
        <taxon>Fagaceae</taxon>
        <taxon>Lithocarpus</taxon>
    </lineage>
</organism>
<dbReference type="Proteomes" id="UP001459277">
    <property type="component" value="Unassembled WGS sequence"/>
</dbReference>
<keyword evidence="11" id="KW-1185">Reference proteome</keyword>
<dbReference type="FunFam" id="3.40.50.300:FF:001091">
    <property type="entry name" value="Probable disease resistance protein At1g61300"/>
    <property type="match status" value="1"/>
</dbReference>
<dbReference type="Gene3D" id="3.40.50.300">
    <property type="entry name" value="P-loop containing nucleotide triphosphate hydrolases"/>
    <property type="match status" value="1"/>
</dbReference>
<dbReference type="GO" id="GO:0005524">
    <property type="term" value="F:ATP binding"/>
    <property type="evidence" value="ECO:0007669"/>
    <property type="project" value="UniProtKB-KW"/>
</dbReference>
<name>A0AAW2DKC8_9ROSI</name>
<evidence type="ECO:0000259" key="7">
    <source>
        <dbReference type="Pfam" id="PF18052"/>
    </source>
</evidence>
<feature type="domain" description="Disease resistance protein winged helix" evidence="8">
    <location>
        <begin position="443"/>
        <end position="515"/>
    </location>
</feature>
<dbReference type="InterPro" id="IPR027417">
    <property type="entry name" value="P-loop_NTPase"/>
</dbReference>
<feature type="domain" description="Disease resistance N-terminal" evidence="7">
    <location>
        <begin position="6"/>
        <end position="95"/>
    </location>
</feature>
<dbReference type="PRINTS" id="PR00364">
    <property type="entry name" value="DISEASERSIST"/>
</dbReference>
<dbReference type="SMART" id="SM00369">
    <property type="entry name" value="LRR_TYP"/>
    <property type="match status" value="3"/>
</dbReference>